<evidence type="ECO:0000313" key="3">
    <source>
        <dbReference type="Proteomes" id="UP001183794"/>
    </source>
</evidence>
<proteinExistence type="predicted"/>
<feature type="domain" description="PLD phosphodiesterase" evidence="1">
    <location>
        <begin position="333"/>
        <end position="360"/>
    </location>
</feature>
<feature type="domain" description="PLD phosphodiesterase" evidence="1">
    <location>
        <begin position="166"/>
        <end position="193"/>
    </location>
</feature>
<dbReference type="PROSITE" id="PS50035">
    <property type="entry name" value="PLD"/>
    <property type="match status" value="2"/>
</dbReference>
<dbReference type="PROSITE" id="PS51318">
    <property type="entry name" value="TAT"/>
    <property type="match status" value="1"/>
</dbReference>
<dbReference type="EC" id="2.7.8.-" evidence="2"/>
<dbReference type="GO" id="GO:0016740">
    <property type="term" value="F:transferase activity"/>
    <property type="evidence" value="ECO:0007669"/>
    <property type="project" value="UniProtKB-KW"/>
</dbReference>
<dbReference type="RefSeq" id="WP_310174026.1">
    <property type="nucleotide sequence ID" value="NZ_BAABHE010000003.1"/>
</dbReference>
<sequence>MISLRRTSRELTARHVLKVAGITAAAAAAVPVLAAAGLAGADWFMYNDREKRQAPDPGTFHTTLDESELTIYTSGEQLYEDMLDAIHGAEHSILMETYIWKADEIGQRFIDALNQAAERGVQVYVLFDGFANLVVPRSFYRQFSDRVRVIRLPVIGLRFWKGPIRHTGLNHSKILAVDNEIGFVGGYNIGSHYAKYWRDTHLREIGPGVWDMQHSVAQLWNEMTKPPNQIPWEPPRTWQPEVEVNANLPVQLVYPIRQMYLHAIDRASEHIWVTTPYFIPDQQIVEGLIAAADRGVDVRVMVPKNSNHIVADWASRGFYGQLLDAGITLLLYKSSMIHAKTATIDGEWSTVGTANIDRLSLSYNYETNVEIIDPRFAAELEKVFLADAEHCEVIDSAQWRERHPMARVVEHALKPLRPLL</sequence>
<dbReference type="Gene3D" id="3.30.870.10">
    <property type="entry name" value="Endonuclease Chain A"/>
    <property type="match status" value="2"/>
</dbReference>
<dbReference type="InterPro" id="IPR001736">
    <property type="entry name" value="PLipase_D/transphosphatidylase"/>
</dbReference>
<evidence type="ECO:0000313" key="2">
    <source>
        <dbReference type="EMBL" id="MDR7347617.1"/>
    </source>
</evidence>
<dbReference type="InterPro" id="IPR006311">
    <property type="entry name" value="TAT_signal"/>
</dbReference>
<dbReference type="InterPro" id="IPR025202">
    <property type="entry name" value="PLD-like_dom"/>
</dbReference>
<dbReference type="PANTHER" id="PTHR21248:SF22">
    <property type="entry name" value="PHOSPHOLIPASE D"/>
    <property type="match status" value="1"/>
</dbReference>
<protein>
    <submittedName>
        <fullName evidence="2">Cardiolipin synthase</fullName>
        <ecNumber evidence="2">2.7.8.-</ecNumber>
    </submittedName>
</protein>
<dbReference type="CDD" id="cd09159">
    <property type="entry name" value="PLDc_ybhO_like_2"/>
    <property type="match status" value="1"/>
</dbReference>
<evidence type="ECO:0000259" key="1">
    <source>
        <dbReference type="PROSITE" id="PS50035"/>
    </source>
</evidence>
<dbReference type="EMBL" id="JAVDYJ010000001">
    <property type="protein sequence ID" value="MDR7347617.1"/>
    <property type="molecule type" value="Genomic_DNA"/>
</dbReference>
<dbReference type="PANTHER" id="PTHR21248">
    <property type="entry name" value="CARDIOLIPIN SYNTHASE"/>
    <property type="match status" value="1"/>
</dbReference>
<dbReference type="SUPFAM" id="SSF56024">
    <property type="entry name" value="Phospholipase D/nuclease"/>
    <property type="match status" value="2"/>
</dbReference>
<dbReference type="SMART" id="SM00155">
    <property type="entry name" value="PLDc"/>
    <property type="match status" value="2"/>
</dbReference>
<name>A0ABU2B1Y9_9MICC</name>
<comment type="caution">
    <text evidence="2">The sequence shown here is derived from an EMBL/GenBank/DDBJ whole genome shotgun (WGS) entry which is preliminary data.</text>
</comment>
<organism evidence="2 3">
    <name type="scientific">Enteractinococcus fodinae</name>
    <dbReference type="NCBI Taxonomy" id="684663"/>
    <lineage>
        <taxon>Bacteria</taxon>
        <taxon>Bacillati</taxon>
        <taxon>Actinomycetota</taxon>
        <taxon>Actinomycetes</taxon>
        <taxon>Micrococcales</taxon>
        <taxon>Micrococcaceae</taxon>
    </lineage>
</organism>
<accession>A0ABU2B1Y9</accession>
<gene>
    <name evidence="2" type="ORF">J2S62_001874</name>
</gene>
<dbReference type="Proteomes" id="UP001183794">
    <property type="component" value="Unassembled WGS sequence"/>
</dbReference>
<dbReference type="Pfam" id="PF13091">
    <property type="entry name" value="PLDc_2"/>
    <property type="match status" value="2"/>
</dbReference>
<keyword evidence="3" id="KW-1185">Reference proteome</keyword>
<reference evidence="2 3" key="1">
    <citation type="submission" date="2023-07" db="EMBL/GenBank/DDBJ databases">
        <title>Sequencing the genomes of 1000 actinobacteria strains.</title>
        <authorList>
            <person name="Klenk H.-P."/>
        </authorList>
    </citation>
    <scope>NUCLEOTIDE SEQUENCE [LARGE SCALE GENOMIC DNA]</scope>
    <source>
        <strain evidence="2 3">DSM 22966</strain>
    </source>
</reference>
<dbReference type="CDD" id="cd09110">
    <property type="entry name" value="PLDc_CLS_1"/>
    <property type="match status" value="1"/>
</dbReference>
<keyword evidence="2" id="KW-0808">Transferase</keyword>